<sequence>MSKIIEIMDGNQAAAYISYAFTEVAGIFPITPSSPMAEYVDEWAANGKKNLFDQPVQIVEMQSEGGAAGTVHGSLQSGALTTTYTASQGLLLMIPNMYKIAGEMLPGVFHVSARTLSAHALSIFGDHSDVMGVRSTGFALLASSSTQEVMDIGAAAHLAAIHCRMPILHFFDGFRTSHEIQKIEALDYEDLRPLVDMDAMKAFRKHALNPEHPATRGTTVNPDIFFQCREACNEKFSTIPGAVEHYLQEIGKITGRTHHLFDYYGASDAENVIVLMGSAADTGKETVDYLMSKGEKVGLINVHLYRPFSAAHFLKSMPVSAKRLAVLDRTKEPGAIGEPLYQDICALYKESGLPMEIVGGRYGLSSKDTTPGQILAVYENLKQKAPKNNFTIGIEDDVSFTSLPVTCEIKTSPEDQSNVILWGMGSDGTVGANKNSIKIIGHATDLYCQAYFVYDSKKSGGLTQSHLRFGKEPIRSPYLVHSADFVACHKSSYVNKYDMVKDLKEGGIFLLNCSWDMEGLEKNLPASMKRSLANKKVKLYAINAIEIARKLGLGNRTNTILQASFFKLTNVIPVEKAVLEMKEAIYKSYYKKKGQAVVDMNNASIEHGIQELKEIEIPSAWLNVQDPSIQDNSPEFIKEVVSVMNRQEGDSLSVATLKKYGLEDGTWPAGTSKYEKRGAAVEVPEWQMDACIQCNQCSFVCPHAAIRPILLNAEEVQAAPDGFATKKAMGSGLEKYQFRIQVSPYDCTGCGSCANVCPVNKKAENNESKALIMEELESQLREAENWTYAVEAVEIKKDAVNNKSIKNSQFAKPYFEFSGACAGCGETPYIKLVTQLFGERMYITNASGCSSAYGGSTPSSPYCTDKKGFGPAWAMSLFEDNAEYAYGYLLGQNAVKLQLVEKIKTLAKRGIAKEACEAYLENGDNSEQSRTVSDSLLTALENNNSEEAAFVRQNQEFLTKKSVWAFGGDGWAYDIGYGGLDHVLASGKDINLLVLDTEVYSNTGGQSSKATVTGAIAKFSAGGKMTKKKDLGLMAMSYGYVYVAQVAMGADPAQTLRAIREAEAYHGPSIVICYCPCIEHGMKSSMGLSQLEEKRAVEAGYWHLYRYNPDLKEQGKNPFSLDSKEPSEEFKQFLLGENRYASLKLSFPERAEQLYAKAEKEAKERLATYQDLAKK</sequence>
<feature type="site" description="Important for catalytic activity" evidence="11">
    <location>
        <position position="31"/>
    </location>
</feature>
<feature type="binding site" evidence="12">
    <location>
        <position position="701"/>
    </location>
    <ligand>
        <name>[4Fe-4S] cluster</name>
        <dbReference type="ChEBI" id="CHEBI:49883"/>
        <label>2</label>
    </ligand>
</feature>
<organism evidence="14 15">
    <name type="scientific">Anaerotignum neopropionicum</name>
    <dbReference type="NCBI Taxonomy" id="36847"/>
    <lineage>
        <taxon>Bacteria</taxon>
        <taxon>Bacillati</taxon>
        <taxon>Bacillota</taxon>
        <taxon>Clostridia</taxon>
        <taxon>Lachnospirales</taxon>
        <taxon>Anaerotignaceae</taxon>
        <taxon>Anaerotignum</taxon>
    </lineage>
</organism>
<dbReference type="Gene3D" id="3.40.920.10">
    <property type="entry name" value="Pyruvate-ferredoxin oxidoreductase, PFOR, domain III"/>
    <property type="match status" value="1"/>
</dbReference>
<dbReference type="OrthoDB" id="9794954at2"/>
<dbReference type="InterPro" id="IPR009014">
    <property type="entry name" value="Transketo_C/PFOR_II"/>
</dbReference>
<feature type="binding site" evidence="12">
    <location>
        <position position="849"/>
    </location>
    <ligand>
        <name>[4Fe-4S] cluster</name>
        <dbReference type="ChEBI" id="CHEBI:49883"/>
        <label>3</label>
    </ligand>
</feature>
<dbReference type="Pfam" id="PF17147">
    <property type="entry name" value="PFOR_II"/>
    <property type="match status" value="1"/>
</dbReference>
<dbReference type="SMART" id="SM00890">
    <property type="entry name" value="EKR"/>
    <property type="match status" value="1"/>
</dbReference>
<dbReference type="InterPro" id="IPR017896">
    <property type="entry name" value="4Fe4S_Fe-S-bd"/>
</dbReference>
<dbReference type="GO" id="GO:0030976">
    <property type="term" value="F:thiamine pyrophosphate binding"/>
    <property type="evidence" value="ECO:0007669"/>
    <property type="project" value="InterPro"/>
</dbReference>
<dbReference type="PANTHER" id="PTHR32154">
    <property type="entry name" value="PYRUVATE-FLAVODOXIN OXIDOREDUCTASE-RELATED"/>
    <property type="match status" value="1"/>
</dbReference>
<evidence type="ECO:0000313" key="15">
    <source>
        <dbReference type="Proteomes" id="UP000070539"/>
    </source>
</evidence>
<evidence type="ECO:0000256" key="8">
    <source>
        <dbReference type="ARBA" id="ARBA00023014"/>
    </source>
</evidence>
<dbReference type="SUPFAM" id="SSF52922">
    <property type="entry name" value="TK C-terminal domain-like"/>
    <property type="match status" value="1"/>
</dbReference>
<dbReference type="GO" id="GO:0019164">
    <property type="term" value="F:pyruvate synthase activity"/>
    <property type="evidence" value="ECO:0007669"/>
    <property type="project" value="UniProtKB-EC"/>
</dbReference>
<dbReference type="SUPFAM" id="SSF52518">
    <property type="entry name" value="Thiamin diphosphate-binding fold (THDP-binding)"/>
    <property type="match status" value="2"/>
</dbReference>
<feature type="binding site" evidence="10">
    <location>
        <position position="826"/>
    </location>
    <ligand>
        <name>thiamine diphosphate</name>
        <dbReference type="ChEBI" id="CHEBI:58937"/>
    </ligand>
</feature>
<feature type="binding site" evidence="12">
    <location>
        <position position="824"/>
    </location>
    <ligand>
        <name>[4Fe-4S] cluster</name>
        <dbReference type="ChEBI" id="CHEBI:49883"/>
        <label>3</label>
    </ligand>
</feature>
<dbReference type="AlphaFoldDB" id="A0A136WCD8"/>
<keyword evidence="5 9" id="KW-0249">Electron transport</keyword>
<feature type="binding site" evidence="12">
    <location>
        <position position="753"/>
    </location>
    <ligand>
        <name>[4Fe-4S] cluster</name>
        <dbReference type="ChEBI" id="CHEBI:49883"/>
        <label>2</label>
    </ligand>
</feature>
<dbReference type="SUPFAM" id="SSF53323">
    <property type="entry name" value="Pyruvate-ferredoxin oxidoreductase, PFOR, domain III"/>
    <property type="match status" value="1"/>
</dbReference>
<dbReference type="InterPro" id="IPR019752">
    <property type="entry name" value="Pyrv/ketoisovalerate_OxRed_cat"/>
</dbReference>
<dbReference type="FunFam" id="3.40.50.970:FF:000041">
    <property type="entry name" value="Pyruvate:ferredoxin (Flavodoxin) oxidoreductase"/>
    <property type="match status" value="1"/>
</dbReference>
<comment type="similarity">
    <text evidence="1 9">Belongs to the pyruvate:ferredoxin/flavodoxin oxidoreductase family.</text>
</comment>
<dbReference type="PANTHER" id="PTHR32154:SF0">
    <property type="entry name" value="PYRUVATE-FLAVODOXIN OXIDOREDUCTASE-RELATED"/>
    <property type="match status" value="1"/>
</dbReference>
<dbReference type="Pfam" id="PF02775">
    <property type="entry name" value="TPP_enzyme_C"/>
    <property type="match status" value="1"/>
</dbReference>
<dbReference type="Pfam" id="PF01855">
    <property type="entry name" value="POR_N"/>
    <property type="match status" value="1"/>
</dbReference>
<dbReference type="GO" id="GO:0051539">
    <property type="term" value="F:4 iron, 4 sulfur cluster binding"/>
    <property type="evidence" value="ECO:0007669"/>
    <property type="project" value="UniProtKB-KW"/>
</dbReference>
<feature type="site" description="Important for catalytic activity" evidence="11">
    <location>
        <position position="64"/>
    </location>
</feature>
<dbReference type="SUPFAM" id="SSF54862">
    <property type="entry name" value="4Fe-4S ferredoxins"/>
    <property type="match status" value="1"/>
</dbReference>
<evidence type="ECO:0000256" key="6">
    <source>
        <dbReference type="ARBA" id="ARBA00023002"/>
    </source>
</evidence>
<dbReference type="Gene3D" id="3.30.70.20">
    <property type="match status" value="1"/>
</dbReference>
<evidence type="ECO:0000313" key="14">
    <source>
        <dbReference type="EMBL" id="KXL52106.1"/>
    </source>
</evidence>
<dbReference type="FunFam" id="3.40.50.970:FF:000012">
    <property type="entry name" value="Pyruvate:ferredoxin (Flavodoxin) oxidoreductase"/>
    <property type="match status" value="1"/>
</dbReference>
<dbReference type="InterPro" id="IPR033412">
    <property type="entry name" value="PFOR_II"/>
</dbReference>
<comment type="cofactor">
    <cofactor evidence="12">
        <name>[4Fe-4S] cluster</name>
        <dbReference type="ChEBI" id="CHEBI:49883"/>
    </cofactor>
    <text evidence="12">Binds 3 [4Fe-4S] clusters per subunit.</text>
</comment>
<dbReference type="Gene3D" id="3.40.50.920">
    <property type="match status" value="1"/>
</dbReference>
<keyword evidence="4 12" id="KW-0479">Metal-binding</keyword>
<evidence type="ECO:0000256" key="12">
    <source>
        <dbReference type="PIRSR" id="PIRSR000159-50"/>
    </source>
</evidence>
<dbReference type="FunFam" id="3.30.70.20:FF:000022">
    <property type="entry name" value="Pyruvate:ferredoxin (Flavodoxin) oxidoreductase"/>
    <property type="match status" value="1"/>
</dbReference>
<feature type="binding site" evidence="10">
    <location>
        <position position="114"/>
    </location>
    <ligand>
        <name>pyruvate</name>
        <dbReference type="ChEBI" id="CHEBI:15361"/>
    </ligand>
</feature>
<evidence type="ECO:0000256" key="10">
    <source>
        <dbReference type="PIRSR" id="PIRSR000159-1"/>
    </source>
</evidence>
<feature type="binding site" evidence="10">
    <location>
        <position position="849"/>
    </location>
    <ligand>
        <name>thiamine diphosphate</name>
        <dbReference type="ChEBI" id="CHEBI:58937"/>
    </ligand>
</feature>
<dbReference type="EMBL" id="LRVM01000010">
    <property type="protein sequence ID" value="KXL52106.1"/>
    <property type="molecule type" value="Genomic_DNA"/>
</dbReference>
<dbReference type="Gene3D" id="4.10.780.10">
    <property type="entry name" value="Pyruvate-flavodoxin oxidoreductase, EKR domain"/>
    <property type="match status" value="1"/>
</dbReference>
<evidence type="ECO:0000259" key="13">
    <source>
        <dbReference type="PROSITE" id="PS51379"/>
    </source>
</evidence>
<feature type="domain" description="4Fe-4S ferredoxin-type" evidence="13">
    <location>
        <begin position="738"/>
        <end position="767"/>
    </location>
</feature>
<dbReference type="GO" id="GO:0006979">
    <property type="term" value="P:response to oxidative stress"/>
    <property type="evidence" value="ECO:0007669"/>
    <property type="project" value="TreeGrafter"/>
</dbReference>
<feature type="binding site" evidence="12">
    <location>
        <position position="694"/>
    </location>
    <ligand>
        <name>[4Fe-4S] cluster</name>
        <dbReference type="ChEBI" id="CHEBI:49883"/>
        <label>1</label>
    </ligand>
</feature>
<evidence type="ECO:0000256" key="9">
    <source>
        <dbReference type="PIRNR" id="PIRNR000159"/>
    </source>
</evidence>
<feature type="binding site" evidence="12">
    <location>
        <position position="750"/>
    </location>
    <ligand>
        <name>[4Fe-4S] cluster</name>
        <dbReference type="ChEBI" id="CHEBI:49883"/>
        <label>2</label>
    </ligand>
</feature>
<dbReference type="CDD" id="cd03377">
    <property type="entry name" value="TPP_PFOR_PNO"/>
    <property type="match status" value="1"/>
</dbReference>
<dbReference type="InterPro" id="IPR050722">
    <property type="entry name" value="Pyruvate:ferred/Flavod_OxRd"/>
</dbReference>
<dbReference type="InterPro" id="IPR019456">
    <property type="entry name" value="Pyrv-flavodox_OxRtase_EKR"/>
</dbReference>
<dbReference type="Pfam" id="PF01558">
    <property type="entry name" value="POR"/>
    <property type="match status" value="1"/>
</dbReference>
<dbReference type="NCBIfam" id="TIGR02176">
    <property type="entry name" value="pyruv_ox_red"/>
    <property type="match status" value="1"/>
</dbReference>
<dbReference type="InterPro" id="IPR011895">
    <property type="entry name" value="Pyrv_flavodox_OxRed"/>
</dbReference>
<keyword evidence="2 9" id="KW-0813">Transport</keyword>
<feature type="binding site" evidence="12">
    <location>
        <position position="821"/>
    </location>
    <ligand>
        <name>[4Fe-4S] cluster</name>
        <dbReference type="ChEBI" id="CHEBI:49883"/>
        <label>3</label>
    </ligand>
</feature>
<evidence type="ECO:0000256" key="3">
    <source>
        <dbReference type="ARBA" id="ARBA00022485"/>
    </source>
</evidence>
<comment type="caution">
    <text evidence="14">The sequence shown here is derived from an EMBL/GenBank/DDBJ whole genome shotgun (WGS) entry which is preliminary data.</text>
</comment>
<proteinExistence type="inferred from homology"/>
<dbReference type="Proteomes" id="UP000070539">
    <property type="component" value="Unassembled WGS sequence"/>
</dbReference>
<dbReference type="PROSITE" id="PS51379">
    <property type="entry name" value="4FE4S_FER_2"/>
    <property type="match status" value="2"/>
</dbReference>
<gene>
    <name evidence="14" type="primary">nifJ_4</name>
    <name evidence="14" type="ORF">CLNEO_24550</name>
</gene>
<dbReference type="Pfam" id="PF12838">
    <property type="entry name" value="Fer4_7"/>
    <property type="match status" value="1"/>
</dbReference>
<dbReference type="InterPro" id="IPR029061">
    <property type="entry name" value="THDP-binding"/>
</dbReference>
<feature type="site" description="Important for catalytic activity" evidence="11">
    <location>
        <position position="114"/>
    </location>
</feature>
<dbReference type="FunFam" id="3.40.50.920:FF:000007">
    <property type="entry name" value="Pyruvate:ferredoxin (Flavodoxin) oxidoreductase"/>
    <property type="match status" value="1"/>
</dbReference>
<evidence type="ECO:0000256" key="5">
    <source>
        <dbReference type="ARBA" id="ARBA00022982"/>
    </source>
</evidence>
<dbReference type="PIRSF" id="PIRSF000159">
    <property type="entry name" value="NifJ"/>
    <property type="match status" value="1"/>
</dbReference>
<dbReference type="Gene3D" id="3.40.50.970">
    <property type="match status" value="2"/>
</dbReference>
<dbReference type="GO" id="GO:0005506">
    <property type="term" value="F:iron ion binding"/>
    <property type="evidence" value="ECO:0007669"/>
    <property type="project" value="InterPro"/>
</dbReference>
<dbReference type="FunFam" id="3.40.920.10:FF:000001">
    <property type="entry name" value="Pyruvate:ferredoxin (Flavodoxin) oxidoreductase"/>
    <property type="match status" value="1"/>
</dbReference>
<keyword evidence="7 12" id="KW-0408">Iron</keyword>
<feature type="binding site" evidence="12">
    <location>
        <position position="691"/>
    </location>
    <ligand>
        <name>[4Fe-4S] cluster</name>
        <dbReference type="ChEBI" id="CHEBI:49883"/>
        <label>1</label>
    </ligand>
</feature>
<keyword evidence="14" id="KW-0670">Pyruvate</keyword>
<keyword evidence="6 9" id="KW-0560">Oxidoreductase</keyword>
<dbReference type="Pfam" id="PF10371">
    <property type="entry name" value="EKR"/>
    <property type="match status" value="1"/>
</dbReference>
<dbReference type="InterPro" id="IPR002869">
    <property type="entry name" value="Pyrv_flavodox_OxRed_cen"/>
</dbReference>
<feature type="site" description="Important for catalytic activity" evidence="11">
    <location>
        <position position="1002"/>
    </location>
</feature>
<dbReference type="InterPro" id="IPR011766">
    <property type="entry name" value="TPP_enzyme_TPP-bd"/>
</dbReference>
<dbReference type="InterPro" id="IPR037112">
    <property type="entry name" value="Pyrv-flavodox_OxR_EKR_sf"/>
</dbReference>
<dbReference type="CDD" id="cd07034">
    <property type="entry name" value="TPP_PYR_PFOR_IOR-alpha_like"/>
    <property type="match status" value="1"/>
</dbReference>
<dbReference type="STRING" id="36847.CLNEO_24550"/>
<dbReference type="InterPro" id="IPR017900">
    <property type="entry name" value="4Fe4S_Fe_S_CS"/>
</dbReference>
<evidence type="ECO:0000256" key="1">
    <source>
        <dbReference type="ARBA" id="ARBA00009032"/>
    </source>
</evidence>
<feature type="binding site" evidence="12">
    <location>
        <position position="747"/>
    </location>
    <ligand>
        <name>[4Fe-4S] cluster</name>
        <dbReference type="ChEBI" id="CHEBI:49883"/>
        <label>2</label>
    </ligand>
</feature>
<feature type="binding site" evidence="10">
    <location>
        <begin position="997"/>
        <end position="1002"/>
    </location>
    <ligand>
        <name>thiamine diphosphate</name>
        <dbReference type="ChEBI" id="CHEBI:58937"/>
    </ligand>
</feature>
<evidence type="ECO:0000256" key="4">
    <source>
        <dbReference type="ARBA" id="ARBA00022723"/>
    </source>
</evidence>
<reference evidence="14 15" key="1">
    <citation type="submission" date="2016-01" db="EMBL/GenBank/DDBJ databases">
        <title>Genome sequence of Clostridium neopropionicum X4, DSM-3847.</title>
        <authorList>
            <person name="Poehlein A."/>
            <person name="Beck M.H."/>
            <person name="Bengelsdorf F.R."/>
            <person name="Daniel R."/>
            <person name="Duerre P."/>
        </authorList>
    </citation>
    <scope>NUCLEOTIDE SEQUENCE [LARGE SCALE GENOMIC DNA]</scope>
    <source>
        <strain evidence="14 15">DSM-3847</strain>
    </source>
</reference>
<dbReference type="RefSeq" id="WP_066089604.1">
    <property type="nucleotide sequence ID" value="NZ_LRVM01000010.1"/>
</dbReference>
<comment type="catalytic activity">
    <reaction evidence="9">
        <text>2 oxidized [2Fe-2S]-[ferredoxin] + pyruvate + CoA = 2 reduced [2Fe-2S]-[ferredoxin] + acetyl-CoA + CO2 + H(+)</text>
        <dbReference type="Rhea" id="RHEA:12765"/>
        <dbReference type="Rhea" id="RHEA-COMP:10000"/>
        <dbReference type="Rhea" id="RHEA-COMP:10001"/>
        <dbReference type="ChEBI" id="CHEBI:15361"/>
        <dbReference type="ChEBI" id="CHEBI:15378"/>
        <dbReference type="ChEBI" id="CHEBI:16526"/>
        <dbReference type="ChEBI" id="CHEBI:33737"/>
        <dbReference type="ChEBI" id="CHEBI:33738"/>
        <dbReference type="ChEBI" id="CHEBI:57287"/>
        <dbReference type="ChEBI" id="CHEBI:57288"/>
        <dbReference type="EC" id="1.2.7.1"/>
    </reaction>
</comment>
<feature type="binding site" evidence="12">
    <location>
        <position position="757"/>
    </location>
    <ligand>
        <name>[4Fe-4S] cluster</name>
        <dbReference type="ChEBI" id="CHEBI:49883"/>
        <label>1</label>
    </ligand>
</feature>
<dbReference type="PROSITE" id="PS00198">
    <property type="entry name" value="4FE4S_FER_1"/>
    <property type="match status" value="1"/>
</dbReference>
<keyword evidence="3 12" id="KW-0004">4Fe-4S</keyword>
<feature type="binding site" evidence="12">
    <location>
        <position position="1077"/>
    </location>
    <ligand>
        <name>[4Fe-4S] cluster</name>
        <dbReference type="ChEBI" id="CHEBI:49883"/>
        <label>3</label>
    </ligand>
</feature>
<dbReference type="EC" id="1.2.7.1" evidence="9"/>
<dbReference type="GO" id="GO:0022900">
    <property type="term" value="P:electron transport chain"/>
    <property type="evidence" value="ECO:0007669"/>
    <property type="project" value="InterPro"/>
</dbReference>
<evidence type="ECO:0000256" key="11">
    <source>
        <dbReference type="PIRSR" id="PIRSR000159-2"/>
    </source>
</evidence>
<feature type="binding site" evidence="10">
    <location>
        <begin position="968"/>
        <end position="971"/>
    </location>
    <ligand>
        <name>thiamine diphosphate</name>
        <dbReference type="ChEBI" id="CHEBI:58937"/>
    </ligand>
</feature>
<feature type="binding site" evidence="10">
    <location>
        <position position="64"/>
    </location>
    <ligand>
        <name>thiamine diphosphate</name>
        <dbReference type="ChEBI" id="CHEBI:58937"/>
    </ligand>
</feature>
<dbReference type="InterPro" id="IPR002880">
    <property type="entry name" value="Pyrv_Fd/Flavodoxin_OxRdtase_N"/>
</dbReference>
<feature type="domain" description="4Fe-4S ferredoxin-type" evidence="13">
    <location>
        <begin position="682"/>
        <end position="711"/>
    </location>
</feature>
<protein>
    <recommendedName>
        <fullName evidence="9">Pyruvate:ferredoxin oxidoreductase</fullName>
        <ecNumber evidence="9">1.2.7.1</ecNumber>
    </recommendedName>
    <alternativeName>
        <fullName evidence="9">Pyruvate synthase</fullName>
    </alternativeName>
</protein>
<keyword evidence="8 12" id="KW-0411">Iron-sulfur</keyword>
<accession>A0A136WCD8</accession>
<keyword evidence="15" id="KW-1185">Reference proteome</keyword>
<feature type="binding site" evidence="10">
    <location>
        <position position="31"/>
    </location>
    <ligand>
        <name>pyruvate</name>
        <dbReference type="ChEBI" id="CHEBI:15361"/>
    </ligand>
</feature>
<name>A0A136WCD8_9FIRM</name>
<evidence type="ECO:0000256" key="7">
    <source>
        <dbReference type="ARBA" id="ARBA00023004"/>
    </source>
</evidence>
<dbReference type="PATRIC" id="fig|36847.3.peg.2867"/>
<evidence type="ECO:0000256" key="2">
    <source>
        <dbReference type="ARBA" id="ARBA00022448"/>
    </source>
</evidence>
<feature type="binding site" evidence="12">
    <location>
        <position position="697"/>
    </location>
    <ligand>
        <name>[4Fe-4S] cluster</name>
        <dbReference type="ChEBI" id="CHEBI:49883"/>
        <label>1</label>
    </ligand>
</feature>